<evidence type="ECO:0000313" key="7">
    <source>
        <dbReference type="EnsemblPlants" id="TraesCS7D02G098200.1.cds1"/>
    </source>
</evidence>
<evidence type="ECO:0000256" key="4">
    <source>
        <dbReference type="SAM" id="Phobius"/>
    </source>
</evidence>
<proteinExistence type="predicted"/>
<dbReference type="Gramene" id="TraesPARA_EIv1.0_2526630.1">
    <property type="protein sequence ID" value="TraesPARA_EIv1.0_2526630.1.CDS1"/>
    <property type="gene ID" value="TraesPARA_EIv1.0_2526630"/>
</dbReference>
<keyword evidence="8" id="KW-1185">Reference proteome</keyword>
<dbReference type="InterPro" id="IPR039391">
    <property type="entry name" value="Phytocyanin-like"/>
</dbReference>
<dbReference type="Gramene" id="TraesLAC7D03G04250680.1">
    <property type="protein sequence ID" value="TraesLAC7D03G04250680.1.CDS1"/>
    <property type="gene ID" value="TraesLAC7D03G04250680"/>
</dbReference>
<dbReference type="Gramene" id="TraesMAC7D03G04296160.1">
    <property type="protein sequence ID" value="TraesMAC7D03G04296160.1.CDS1"/>
    <property type="gene ID" value="TraesMAC7D03G04296160"/>
</dbReference>
<keyword evidence="4" id="KW-0472">Membrane</keyword>
<dbReference type="Gramene" id="TraesCS7D02G098200.1">
    <property type="protein sequence ID" value="TraesCS7D02G098200.1.cds1"/>
    <property type="gene ID" value="TraesCS7D02G098200"/>
</dbReference>
<dbReference type="Gramene" id="TraesARI7D03G04378800.1">
    <property type="protein sequence ID" value="TraesARI7D03G04378800.1.CDS1"/>
    <property type="gene ID" value="TraesARI7D03G04378800"/>
</dbReference>
<dbReference type="OMA" id="PDHCVPR"/>
<dbReference type="PANTHER" id="PTHR33021">
    <property type="entry name" value="BLUE COPPER PROTEIN"/>
    <property type="match status" value="1"/>
</dbReference>
<evidence type="ECO:0000259" key="6">
    <source>
        <dbReference type="PROSITE" id="PS51485"/>
    </source>
</evidence>
<dbReference type="Gramene" id="TraesCLE_scaffold_010918_01G000200.1">
    <property type="protein sequence ID" value="TraesCLE_scaffold_010918_01G000200.1"/>
    <property type="gene ID" value="TraesCLE_scaffold_010918_01G000200"/>
</dbReference>
<dbReference type="EnsemblPlants" id="TraesCS7D02G098200.1">
    <property type="protein sequence ID" value="TraesCS7D02G098200.1.cds1"/>
    <property type="gene ID" value="TraesCS7D02G098200"/>
</dbReference>
<feature type="chain" id="PRO_5043180921" description="Phytocyanin domain-containing protein" evidence="5">
    <location>
        <begin position="19"/>
        <end position="174"/>
    </location>
</feature>
<dbReference type="Gramene" id="TraesROB_scaffold_012158_01G001400.1">
    <property type="protein sequence ID" value="TraesROB_scaffold_012158_01G001400.1"/>
    <property type="gene ID" value="TraesROB_scaffold_012158_01G001400"/>
</dbReference>
<accession>A0A3B6T9G6</accession>
<feature type="signal peptide" evidence="5">
    <location>
        <begin position="1"/>
        <end position="18"/>
    </location>
</feature>
<feature type="domain" description="Phytocyanin" evidence="6">
    <location>
        <begin position="19"/>
        <end position="123"/>
    </location>
</feature>
<dbReference type="GO" id="GO:0046872">
    <property type="term" value="F:metal ion binding"/>
    <property type="evidence" value="ECO:0007669"/>
    <property type="project" value="UniProtKB-KW"/>
</dbReference>
<protein>
    <recommendedName>
        <fullName evidence="6">Phytocyanin domain-containing protein</fullName>
    </recommendedName>
</protein>
<dbReference type="Gramene" id="TraesCAD_scaffold_010565_01G001500.1">
    <property type="protein sequence ID" value="TraesCAD_scaffold_010565_01G001500.1"/>
    <property type="gene ID" value="TraesCAD_scaffold_010565_01G001500"/>
</dbReference>
<evidence type="ECO:0000313" key="8">
    <source>
        <dbReference type="Proteomes" id="UP000019116"/>
    </source>
</evidence>
<dbReference type="SMR" id="A0A3B6T9G6"/>
<dbReference type="OrthoDB" id="1903230at2759"/>
<keyword evidence="2" id="KW-0325">Glycoprotein</keyword>
<organism evidence="7">
    <name type="scientific">Triticum aestivum</name>
    <name type="common">Wheat</name>
    <dbReference type="NCBI Taxonomy" id="4565"/>
    <lineage>
        <taxon>Eukaryota</taxon>
        <taxon>Viridiplantae</taxon>
        <taxon>Streptophyta</taxon>
        <taxon>Embryophyta</taxon>
        <taxon>Tracheophyta</taxon>
        <taxon>Spermatophyta</taxon>
        <taxon>Magnoliopsida</taxon>
        <taxon>Liliopsida</taxon>
        <taxon>Poales</taxon>
        <taxon>Poaceae</taxon>
        <taxon>BOP clade</taxon>
        <taxon>Pooideae</taxon>
        <taxon>Triticodae</taxon>
        <taxon>Triticeae</taxon>
        <taxon>Triticinae</taxon>
        <taxon>Triticum</taxon>
    </lineage>
</organism>
<keyword evidence="4" id="KW-1133">Transmembrane helix</keyword>
<evidence type="ECO:0000256" key="5">
    <source>
        <dbReference type="SAM" id="SignalP"/>
    </source>
</evidence>
<dbReference type="Gramene" id="TraesCS7D03G0222600.1">
    <property type="protein sequence ID" value="TraesCS7D03G0222600.1.CDS1"/>
    <property type="gene ID" value="TraesCS7D03G0222600"/>
</dbReference>
<keyword evidence="4" id="KW-0812">Transmembrane</keyword>
<evidence type="ECO:0000256" key="1">
    <source>
        <dbReference type="ARBA" id="ARBA00022723"/>
    </source>
</evidence>
<dbReference type="Gramene" id="TraesWEE_scaffold_008507_01G000200.1">
    <property type="protein sequence ID" value="TraesWEE_scaffold_008507_01G000200.1"/>
    <property type="gene ID" value="TraesWEE_scaffold_008507_01G000200"/>
</dbReference>
<dbReference type="Gene3D" id="2.60.40.420">
    <property type="entry name" value="Cupredoxins - blue copper proteins"/>
    <property type="match status" value="1"/>
</dbReference>
<feature type="transmembrane region" description="Helical" evidence="4">
    <location>
        <begin position="152"/>
        <end position="173"/>
    </location>
</feature>
<evidence type="ECO:0000256" key="2">
    <source>
        <dbReference type="ARBA" id="ARBA00023180"/>
    </source>
</evidence>
<keyword evidence="1" id="KW-0479">Metal-binding</keyword>
<dbReference type="Gramene" id="TraesNOR7D03G04352340.1">
    <property type="protein sequence ID" value="TraesNOR7D03G04352340.1.CDS1"/>
    <property type="gene ID" value="TraesNOR7D03G04352340"/>
</dbReference>
<reference evidence="7" key="2">
    <citation type="submission" date="2018-10" db="UniProtKB">
        <authorList>
            <consortium name="EnsemblPlants"/>
        </authorList>
    </citation>
    <scope>IDENTIFICATION</scope>
</reference>
<dbReference type="FunFam" id="2.60.40.420:FF:000003">
    <property type="entry name" value="Blue copper"/>
    <property type="match status" value="1"/>
</dbReference>
<dbReference type="PANTHER" id="PTHR33021:SF245">
    <property type="entry name" value="PHYTOCYANIN DOMAIN-CONTAINING PROTEIN"/>
    <property type="match status" value="1"/>
</dbReference>
<reference evidence="7" key="1">
    <citation type="submission" date="2018-08" db="EMBL/GenBank/DDBJ databases">
        <authorList>
            <person name="Rossello M."/>
        </authorList>
    </citation>
    <scope>NUCLEOTIDE SEQUENCE [LARGE SCALE GENOMIC DNA]</scope>
    <source>
        <strain evidence="7">cv. Chinese Spring</strain>
    </source>
</reference>
<dbReference type="Gramene" id="TraesJUL7D03G04347350.1">
    <property type="protein sequence ID" value="TraesJUL7D03G04347350.1.CDS1"/>
    <property type="gene ID" value="TraesJUL7D03G04347350"/>
</dbReference>
<dbReference type="Proteomes" id="UP000019116">
    <property type="component" value="Chromosome 7D"/>
</dbReference>
<name>A0A3B6T9G6_WHEAT</name>
<dbReference type="STRING" id="4565.A0A3B6T9G6"/>
<dbReference type="GO" id="GO:0009055">
    <property type="term" value="F:electron transfer activity"/>
    <property type="evidence" value="ECO:0007669"/>
    <property type="project" value="InterPro"/>
</dbReference>
<dbReference type="GO" id="GO:0005886">
    <property type="term" value="C:plasma membrane"/>
    <property type="evidence" value="ECO:0000318"/>
    <property type="project" value="GO_Central"/>
</dbReference>
<dbReference type="PaxDb" id="4565-Traes_7DS_D9624270A.1"/>
<evidence type="ECO:0000256" key="3">
    <source>
        <dbReference type="SAM" id="MobiDB-lite"/>
    </source>
</evidence>
<sequence length="174" mass="17441">MKITLLAVAAVLLGTASAATYGVGEPSGVWGINTDYARWVADKKFQPGDEIVFKYSPTAHDVVEVSKAGYDSCSTANAINTFSSGNDVVALNATGTRYFICGFPDHCVPRAPLTMKIVIDVVSGSSSSSPASPMPAAGPGASSSPPVPPSSAATSVGATAGFGLVALLAAGLMA</sequence>
<dbReference type="Gramene" id="TraesSYM7D03G04356520.1">
    <property type="protein sequence ID" value="TraesSYM7D03G04356520.1.CDS1"/>
    <property type="gene ID" value="TraesSYM7D03G04356520"/>
</dbReference>
<keyword evidence="5" id="KW-0732">Signal</keyword>
<dbReference type="InterPro" id="IPR003245">
    <property type="entry name" value="Phytocyanin_dom"/>
</dbReference>
<dbReference type="Gramene" id="TraesRN7D0100228500.1">
    <property type="protein sequence ID" value="TraesRN7D0100228500.1"/>
    <property type="gene ID" value="TraesRN7D0100228500"/>
</dbReference>
<dbReference type="SUPFAM" id="SSF49503">
    <property type="entry name" value="Cupredoxins"/>
    <property type="match status" value="1"/>
</dbReference>
<dbReference type="Pfam" id="PF02298">
    <property type="entry name" value="Cu_bind_like"/>
    <property type="match status" value="1"/>
</dbReference>
<dbReference type="InterPro" id="IPR008972">
    <property type="entry name" value="Cupredoxin"/>
</dbReference>
<feature type="region of interest" description="Disordered" evidence="3">
    <location>
        <begin position="129"/>
        <end position="152"/>
    </location>
</feature>
<dbReference type="AlphaFoldDB" id="A0A3B6T9G6"/>
<dbReference type="CDD" id="cd04216">
    <property type="entry name" value="Phytocyanin"/>
    <property type="match status" value="1"/>
</dbReference>
<dbReference type="PROSITE" id="PS51485">
    <property type="entry name" value="PHYTOCYANIN"/>
    <property type="match status" value="1"/>
</dbReference>